<evidence type="ECO:0000256" key="1">
    <source>
        <dbReference type="SAM" id="SignalP"/>
    </source>
</evidence>
<keyword evidence="1" id="KW-0732">Signal</keyword>
<dbReference type="RefSeq" id="WP_062476472.1">
    <property type="nucleotide sequence ID" value="NZ_CP013650.1"/>
</dbReference>
<reference evidence="2 3" key="1">
    <citation type="submission" date="2015-12" db="EMBL/GenBank/DDBJ databases">
        <title>Complete genome of Lacimicrobium alkaliphilum KCTC 32984.</title>
        <authorList>
            <person name="Kim S.-G."/>
            <person name="Lee Y.-J."/>
        </authorList>
    </citation>
    <scope>NUCLEOTIDE SEQUENCE [LARGE SCALE GENOMIC DNA]</scope>
    <source>
        <strain evidence="2 3">YelD216</strain>
    </source>
</reference>
<dbReference type="KEGG" id="lal:AT746_03445"/>
<name>A0A0U2ZG52_9ALTE</name>
<dbReference type="Proteomes" id="UP000068447">
    <property type="component" value="Chromosome"/>
</dbReference>
<proteinExistence type="predicted"/>
<feature type="chain" id="PRO_5006835395" description="Haem-binding uptake Tiki superfamily ChaN domain-containing protein" evidence="1">
    <location>
        <begin position="20"/>
        <end position="264"/>
    </location>
</feature>
<dbReference type="AlphaFoldDB" id="A0A0U2ZG52"/>
<keyword evidence="3" id="KW-1185">Reference proteome</keyword>
<accession>A0A0U2ZG52</accession>
<evidence type="ECO:0000313" key="3">
    <source>
        <dbReference type="Proteomes" id="UP000068447"/>
    </source>
</evidence>
<feature type="signal peptide" evidence="1">
    <location>
        <begin position="1"/>
        <end position="19"/>
    </location>
</feature>
<gene>
    <name evidence="2" type="ORF">AT746_03445</name>
</gene>
<dbReference type="OrthoDB" id="69432at2"/>
<dbReference type="EMBL" id="CP013650">
    <property type="protein sequence ID" value="ALS97420.1"/>
    <property type="molecule type" value="Genomic_DNA"/>
</dbReference>
<evidence type="ECO:0000313" key="2">
    <source>
        <dbReference type="EMBL" id="ALS97420.1"/>
    </source>
</evidence>
<sequence length="264" mass="29888">MKHIILLLSSLFWLGAASATESPNAQVLLMGSFHFANPGLDAVKTETVDVMTPAHQEYLVALAERIAATKPTKVLLEYNRDDEDKINRQYQEYRAGSFELPVNEIYQIGFRVARLAGLSRVYSFDERTVNWRAEDLFNYMGEHAPQEKQKFEARIAEITEKLNHVHATLSLQQQLRYFNGPELDRANMAMYLATNHLGAGKSFVGADASASWWHRNFRMYAMIQHHAAPGERVFVLGGQGHTAILRQLLALDPSRDSLDINTLL</sequence>
<protein>
    <recommendedName>
        <fullName evidence="4">Haem-binding uptake Tiki superfamily ChaN domain-containing protein</fullName>
    </recommendedName>
</protein>
<dbReference type="InterPro" id="IPR043749">
    <property type="entry name" value="DUF5694"/>
</dbReference>
<dbReference type="Pfam" id="PF18950">
    <property type="entry name" value="DUF5694"/>
    <property type="match status" value="1"/>
</dbReference>
<dbReference type="STRING" id="1526571.AT746_03445"/>
<organism evidence="2 3">
    <name type="scientific">Lacimicrobium alkaliphilum</name>
    <dbReference type="NCBI Taxonomy" id="1526571"/>
    <lineage>
        <taxon>Bacteria</taxon>
        <taxon>Pseudomonadati</taxon>
        <taxon>Pseudomonadota</taxon>
        <taxon>Gammaproteobacteria</taxon>
        <taxon>Alteromonadales</taxon>
        <taxon>Alteromonadaceae</taxon>
        <taxon>Lacimicrobium</taxon>
    </lineage>
</organism>
<evidence type="ECO:0008006" key="4">
    <source>
        <dbReference type="Google" id="ProtNLM"/>
    </source>
</evidence>